<proteinExistence type="inferred from homology"/>
<dbReference type="PANTHER" id="PTHR43133:SF51">
    <property type="entry name" value="RNA POLYMERASE SIGMA FACTOR"/>
    <property type="match status" value="1"/>
</dbReference>
<accession>A0A6C0NY32</accession>
<comment type="similarity">
    <text evidence="1">Belongs to the sigma-70 factor family. ECF subfamily.</text>
</comment>
<evidence type="ECO:0000259" key="5">
    <source>
        <dbReference type="Pfam" id="PF04542"/>
    </source>
</evidence>
<dbReference type="InterPro" id="IPR007627">
    <property type="entry name" value="RNA_pol_sigma70_r2"/>
</dbReference>
<protein>
    <submittedName>
        <fullName evidence="7">Sigma-70 family RNA polymerase sigma factor</fullName>
    </submittedName>
</protein>
<keyword evidence="3" id="KW-0731">Sigma factor</keyword>
<keyword evidence="4" id="KW-0804">Transcription</keyword>
<dbReference type="KEGG" id="prz:GZH47_09405"/>
<feature type="domain" description="RNA polymerase sigma factor 70 region 4 type 2" evidence="6">
    <location>
        <begin position="109"/>
        <end position="161"/>
    </location>
</feature>
<evidence type="ECO:0000256" key="1">
    <source>
        <dbReference type="ARBA" id="ARBA00010641"/>
    </source>
</evidence>
<dbReference type="RefSeq" id="WP_162639860.1">
    <property type="nucleotide sequence ID" value="NZ_CP048286.1"/>
</dbReference>
<keyword evidence="8" id="KW-1185">Reference proteome</keyword>
<evidence type="ECO:0000256" key="4">
    <source>
        <dbReference type="ARBA" id="ARBA00023163"/>
    </source>
</evidence>
<dbReference type="InterPro" id="IPR014284">
    <property type="entry name" value="RNA_pol_sigma-70_dom"/>
</dbReference>
<dbReference type="PANTHER" id="PTHR43133">
    <property type="entry name" value="RNA POLYMERASE ECF-TYPE SIGMA FACTO"/>
    <property type="match status" value="1"/>
</dbReference>
<dbReference type="GO" id="GO:0016987">
    <property type="term" value="F:sigma factor activity"/>
    <property type="evidence" value="ECO:0007669"/>
    <property type="project" value="UniProtKB-KW"/>
</dbReference>
<dbReference type="SUPFAM" id="SSF88946">
    <property type="entry name" value="Sigma2 domain of RNA polymerase sigma factors"/>
    <property type="match status" value="1"/>
</dbReference>
<dbReference type="EMBL" id="CP048286">
    <property type="protein sequence ID" value="QHW31051.1"/>
    <property type="molecule type" value="Genomic_DNA"/>
</dbReference>
<dbReference type="InterPro" id="IPR013325">
    <property type="entry name" value="RNA_pol_sigma_r2"/>
</dbReference>
<dbReference type="NCBIfam" id="TIGR02937">
    <property type="entry name" value="sigma70-ECF"/>
    <property type="match status" value="1"/>
</dbReference>
<sequence length="175" mass="20417">MDDIGWTELAKEGSREAFIALIRRNESLLYSIAHRMLTSQSDSLDAIQETILLAYKEIVNLREPAYFRTWLVRILINECRRVNRHHRKVIPVEQFRGKQEGSQTLESDLELMDLLNGLDMEHKEIVVLFYVEDLSIKEIAGIVELSENGVKSRLHRARQKLASLMTEPAWKEELR</sequence>
<gene>
    <name evidence="7" type="ORF">GZH47_09405</name>
</gene>
<evidence type="ECO:0000256" key="2">
    <source>
        <dbReference type="ARBA" id="ARBA00023015"/>
    </source>
</evidence>
<evidence type="ECO:0000256" key="3">
    <source>
        <dbReference type="ARBA" id="ARBA00023082"/>
    </source>
</evidence>
<name>A0A6C0NY32_9BACL</name>
<dbReference type="Proteomes" id="UP000479114">
    <property type="component" value="Chromosome"/>
</dbReference>
<dbReference type="GO" id="GO:0006352">
    <property type="term" value="P:DNA-templated transcription initiation"/>
    <property type="evidence" value="ECO:0007669"/>
    <property type="project" value="InterPro"/>
</dbReference>
<keyword evidence="2" id="KW-0805">Transcription regulation</keyword>
<feature type="domain" description="RNA polymerase sigma-70 region 2" evidence="5">
    <location>
        <begin position="21"/>
        <end position="87"/>
    </location>
</feature>
<organism evidence="7 8">
    <name type="scientific">Paenibacillus rhizovicinus</name>
    <dbReference type="NCBI Taxonomy" id="2704463"/>
    <lineage>
        <taxon>Bacteria</taxon>
        <taxon>Bacillati</taxon>
        <taxon>Bacillota</taxon>
        <taxon>Bacilli</taxon>
        <taxon>Bacillales</taxon>
        <taxon>Paenibacillaceae</taxon>
        <taxon>Paenibacillus</taxon>
    </lineage>
</organism>
<evidence type="ECO:0000259" key="6">
    <source>
        <dbReference type="Pfam" id="PF08281"/>
    </source>
</evidence>
<dbReference type="AlphaFoldDB" id="A0A6C0NY32"/>
<dbReference type="CDD" id="cd06171">
    <property type="entry name" value="Sigma70_r4"/>
    <property type="match status" value="1"/>
</dbReference>
<evidence type="ECO:0000313" key="8">
    <source>
        <dbReference type="Proteomes" id="UP000479114"/>
    </source>
</evidence>
<dbReference type="SUPFAM" id="SSF88659">
    <property type="entry name" value="Sigma3 and sigma4 domains of RNA polymerase sigma factors"/>
    <property type="match status" value="1"/>
</dbReference>
<dbReference type="Pfam" id="PF04542">
    <property type="entry name" value="Sigma70_r2"/>
    <property type="match status" value="1"/>
</dbReference>
<dbReference type="InterPro" id="IPR013249">
    <property type="entry name" value="RNA_pol_sigma70_r4_t2"/>
</dbReference>
<dbReference type="Gene3D" id="1.10.1740.10">
    <property type="match status" value="1"/>
</dbReference>
<dbReference type="InterPro" id="IPR013324">
    <property type="entry name" value="RNA_pol_sigma_r3/r4-like"/>
</dbReference>
<reference evidence="7 8" key="1">
    <citation type="submission" date="2020-02" db="EMBL/GenBank/DDBJ databases">
        <title>Paenibacillus sp. nov., isolated from rhizosphere soil of tomato.</title>
        <authorList>
            <person name="Weon H.-Y."/>
            <person name="Lee S.A."/>
        </authorList>
    </citation>
    <scope>NUCLEOTIDE SEQUENCE [LARGE SCALE GENOMIC DNA]</scope>
    <source>
        <strain evidence="7 8">14171R-81</strain>
    </source>
</reference>
<dbReference type="Gene3D" id="1.10.10.10">
    <property type="entry name" value="Winged helix-like DNA-binding domain superfamily/Winged helix DNA-binding domain"/>
    <property type="match status" value="1"/>
</dbReference>
<evidence type="ECO:0000313" key="7">
    <source>
        <dbReference type="EMBL" id="QHW31051.1"/>
    </source>
</evidence>
<dbReference type="InterPro" id="IPR036388">
    <property type="entry name" value="WH-like_DNA-bd_sf"/>
</dbReference>
<dbReference type="Pfam" id="PF08281">
    <property type="entry name" value="Sigma70_r4_2"/>
    <property type="match status" value="1"/>
</dbReference>
<dbReference type="GO" id="GO:0003677">
    <property type="term" value="F:DNA binding"/>
    <property type="evidence" value="ECO:0007669"/>
    <property type="project" value="InterPro"/>
</dbReference>
<dbReference type="InterPro" id="IPR039425">
    <property type="entry name" value="RNA_pol_sigma-70-like"/>
</dbReference>